<dbReference type="PANTHER" id="PTHR45113">
    <property type="entry name" value="JUNCTIONAL ADHESION MOLECULE A"/>
    <property type="match status" value="1"/>
</dbReference>
<dbReference type="GO" id="GO:0090559">
    <property type="term" value="P:regulation of membrane permeability"/>
    <property type="evidence" value="ECO:0007669"/>
    <property type="project" value="TreeGrafter"/>
</dbReference>
<dbReference type="GO" id="GO:0050892">
    <property type="term" value="P:intestinal absorption"/>
    <property type="evidence" value="ECO:0007669"/>
    <property type="project" value="TreeGrafter"/>
</dbReference>
<evidence type="ECO:0000256" key="13">
    <source>
        <dbReference type="ARBA" id="ARBA00023136"/>
    </source>
</evidence>
<dbReference type="InterPro" id="IPR003599">
    <property type="entry name" value="Ig_sub"/>
</dbReference>
<reference evidence="22" key="1">
    <citation type="thesis" date="2020" institute="ProQuest LLC" country="789 East Eisenhower Parkway, Ann Arbor, MI, USA">
        <title>Comparative Genomics and Chromosome Evolution.</title>
        <authorList>
            <person name="Mudd A.B."/>
        </authorList>
    </citation>
    <scope>NUCLEOTIDE SEQUENCE</scope>
    <source>
        <strain evidence="22">Female2</strain>
        <tissue evidence="22">Blood</tissue>
    </source>
</reference>
<evidence type="ECO:0000313" key="22">
    <source>
        <dbReference type="EMBL" id="KAG8431019.1"/>
    </source>
</evidence>
<keyword evidence="16" id="KW-0393">Immunoglobulin domain</keyword>
<evidence type="ECO:0000256" key="5">
    <source>
        <dbReference type="ARBA" id="ARBA00022427"/>
    </source>
</evidence>
<feature type="domain" description="Ig-like" evidence="21">
    <location>
        <begin position="136"/>
        <end position="217"/>
    </location>
</feature>
<dbReference type="InterPro" id="IPR013783">
    <property type="entry name" value="Ig-like_fold"/>
</dbReference>
<dbReference type="OrthoDB" id="10031887at2759"/>
<evidence type="ECO:0000256" key="14">
    <source>
        <dbReference type="ARBA" id="ARBA00023157"/>
    </source>
</evidence>
<evidence type="ECO:0000256" key="20">
    <source>
        <dbReference type="SAM" id="SignalP"/>
    </source>
</evidence>
<organism evidence="22 23">
    <name type="scientific">Hymenochirus boettgeri</name>
    <name type="common">Congo dwarf clawed frog</name>
    <dbReference type="NCBI Taxonomy" id="247094"/>
    <lineage>
        <taxon>Eukaryota</taxon>
        <taxon>Metazoa</taxon>
        <taxon>Chordata</taxon>
        <taxon>Craniata</taxon>
        <taxon>Vertebrata</taxon>
        <taxon>Euteleostomi</taxon>
        <taxon>Amphibia</taxon>
        <taxon>Batrachia</taxon>
        <taxon>Anura</taxon>
        <taxon>Pipoidea</taxon>
        <taxon>Pipidae</taxon>
        <taxon>Pipinae</taxon>
        <taxon>Hymenochirus</taxon>
    </lineage>
</organism>
<protein>
    <recommendedName>
        <fullName evidence="4">Junctional adhesion molecule A</fullName>
    </recommendedName>
    <alternativeName>
        <fullName evidence="17">Junctional adhesion molecule 1</fullName>
    </alternativeName>
</protein>
<proteinExistence type="inferred from homology"/>
<keyword evidence="7" id="KW-0597">Phosphoprotein</keyword>
<dbReference type="SMART" id="SM00409">
    <property type="entry name" value="IG"/>
    <property type="match status" value="2"/>
</dbReference>
<dbReference type="GO" id="GO:0090557">
    <property type="term" value="P:establishment of endothelial intestinal barrier"/>
    <property type="evidence" value="ECO:0007669"/>
    <property type="project" value="TreeGrafter"/>
</dbReference>
<dbReference type="GO" id="GO:0005923">
    <property type="term" value="C:bicellular tight junction"/>
    <property type="evidence" value="ECO:0007669"/>
    <property type="project" value="UniProtKB-SubCell"/>
</dbReference>
<dbReference type="AlphaFoldDB" id="A0A8T2IEJ1"/>
<dbReference type="Gene3D" id="2.60.40.10">
    <property type="entry name" value="Immunoglobulins"/>
    <property type="match status" value="2"/>
</dbReference>
<comment type="subunit">
    <text evidence="18">Interacts with the ninth PDZ domain of MPDZ. Interacts with the first PDZ domain of PARD3. The association between PARD3 and PARD6B probably disrupts this interaction. Interacts with ITGAL (via I-domain). Interacts with CD151.</text>
</comment>
<comment type="similarity">
    <text evidence="3">Belongs to the immunoglobulin superfamily.</text>
</comment>
<comment type="caution">
    <text evidence="22">The sequence shown here is derived from an EMBL/GenBank/DDBJ whole genome shotgun (WGS) entry which is preliminary data.</text>
</comment>
<keyword evidence="8 19" id="KW-0812">Transmembrane</keyword>
<dbReference type="PANTHER" id="PTHR45113:SF1">
    <property type="entry name" value="JUNCTIONAL ADHESION MOLECULE A"/>
    <property type="match status" value="1"/>
</dbReference>
<dbReference type="SMART" id="SM00408">
    <property type="entry name" value="IGc2"/>
    <property type="match status" value="2"/>
</dbReference>
<dbReference type="InterPro" id="IPR013106">
    <property type="entry name" value="Ig_V-set"/>
</dbReference>
<evidence type="ECO:0000256" key="15">
    <source>
        <dbReference type="ARBA" id="ARBA00023180"/>
    </source>
</evidence>
<keyword evidence="10" id="KW-0677">Repeat</keyword>
<gene>
    <name evidence="22" type="ORF">GDO86_019552</name>
</gene>
<evidence type="ECO:0000256" key="6">
    <source>
        <dbReference type="ARBA" id="ARBA00022475"/>
    </source>
</evidence>
<name>A0A8T2IEJ1_9PIPI</name>
<evidence type="ECO:0000256" key="8">
    <source>
        <dbReference type="ARBA" id="ARBA00022692"/>
    </source>
</evidence>
<evidence type="ECO:0000256" key="19">
    <source>
        <dbReference type="SAM" id="Phobius"/>
    </source>
</evidence>
<dbReference type="GO" id="GO:0007155">
    <property type="term" value="P:cell adhesion"/>
    <property type="evidence" value="ECO:0007669"/>
    <property type="project" value="InterPro"/>
</dbReference>
<keyword evidence="11" id="KW-0965">Cell junction</keyword>
<evidence type="ECO:0000256" key="1">
    <source>
        <dbReference type="ARBA" id="ARBA00004251"/>
    </source>
</evidence>
<dbReference type="InterPro" id="IPR036179">
    <property type="entry name" value="Ig-like_dom_sf"/>
</dbReference>
<feature type="chain" id="PRO_5036275681" description="Junctional adhesion molecule A" evidence="20">
    <location>
        <begin position="25"/>
        <end position="289"/>
    </location>
</feature>
<keyword evidence="15" id="KW-0325">Glycoprotein</keyword>
<keyword evidence="5" id="KW-0796">Tight junction</keyword>
<keyword evidence="9 20" id="KW-0732">Signal</keyword>
<dbReference type="EMBL" id="JAACNH010000413">
    <property type="protein sequence ID" value="KAG8431019.1"/>
    <property type="molecule type" value="Genomic_DNA"/>
</dbReference>
<evidence type="ECO:0000259" key="21">
    <source>
        <dbReference type="PROSITE" id="PS50835"/>
    </source>
</evidence>
<dbReference type="Pfam" id="PF07686">
    <property type="entry name" value="V-set"/>
    <property type="match status" value="1"/>
</dbReference>
<evidence type="ECO:0000256" key="2">
    <source>
        <dbReference type="ARBA" id="ARBA00004435"/>
    </source>
</evidence>
<dbReference type="SUPFAM" id="SSF48726">
    <property type="entry name" value="Immunoglobulin"/>
    <property type="match status" value="2"/>
</dbReference>
<evidence type="ECO:0000256" key="9">
    <source>
        <dbReference type="ARBA" id="ARBA00022729"/>
    </source>
</evidence>
<evidence type="ECO:0000256" key="18">
    <source>
        <dbReference type="ARBA" id="ARBA00046718"/>
    </source>
</evidence>
<dbReference type="EMBL" id="JAACNH010000413">
    <property type="protein sequence ID" value="KAG8431020.1"/>
    <property type="molecule type" value="Genomic_DNA"/>
</dbReference>
<dbReference type="Proteomes" id="UP000812440">
    <property type="component" value="Unassembled WGS sequence"/>
</dbReference>
<dbReference type="InterPro" id="IPR007110">
    <property type="entry name" value="Ig-like_dom"/>
</dbReference>
<accession>A0A8T2IEJ1</accession>
<dbReference type="InterPro" id="IPR042456">
    <property type="entry name" value="F11R"/>
</dbReference>
<keyword evidence="6" id="KW-1003">Cell membrane</keyword>
<keyword evidence="12 19" id="KW-1133">Transmembrane helix</keyword>
<dbReference type="PROSITE" id="PS50835">
    <property type="entry name" value="IG_LIKE"/>
    <property type="match status" value="2"/>
</dbReference>
<feature type="transmembrane region" description="Helical" evidence="19">
    <location>
        <begin position="229"/>
        <end position="254"/>
    </location>
</feature>
<keyword evidence="14" id="KW-1015">Disulfide bond</keyword>
<evidence type="ECO:0000256" key="16">
    <source>
        <dbReference type="ARBA" id="ARBA00023319"/>
    </source>
</evidence>
<sequence>MAIGMETGSVMGLILILLGYPTWAALDVTIPSAKMEVKEGSPAEFRCSFPPNIKSVRVEWKFVNSDSETSFVFYDGSLTAPYKDRATSYLQGFTLNSVNVNDRGEYSCEVAGIGTDEKPVYGDAKTQLFVIAPPGPLSTVVPSSVRTGSKVELQCLETGGYPEPTFTWYRNKAPLNPKAPNATYTINKGVLTFAQVTPADGGEYYCDAVNNMGKQVSGTIRMDVSDVNVGGIVAAVIVVLLLLAVIGFGVWYAYSRGYLGKKTNKKVIYSQPSETRSDKNFQQTSSFLV</sequence>
<evidence type="ECO:0000256" key="3">
    <source>
        <dbReference type="ARBA" id="ARBA00008637"/>
    </source>
</evidence>
<feature type="signal peptide" evidence="20">
    <location>
        <begin position="1"/>
        <end position="24"/>
    </location>
</feature>
<dbReference type="GO" id="GO:0005886">
    <property type="term" value="C:plasma membrane"/>
    <property type="evidence" value="ECO:0007669"/>
    <property type="project" value="UniProtKB-SubCell"/>
</dbReference>
<evidence type="ECO:0000313" key="23">
    <source>
        <dbReference type="Proteomes" id="UP000812440"/>
    </source>
</evidence>
<dbReference type="Pfam" id="PF13927">
    <property type="entry name" value="Ig_3"/>
    <property type="match status" value="1"/>
</dbReference>
<comment type="subcellular location">
    <subcellularLocation>
        <location evidence="2">Cell junction</location>
        <location evidence="2">Tight junction</location>
    </subcellularLocation>
    <subcellularLocation>
        <location evidence="1">Cell membrane</location>
        <topology evidence="1">Single-pass type I membrane protein</topology>
    </subcellularLocation>
</comment>
<evidence type="ECO:0000256" key="12">
    <source>
        <dbReference type="ARBA" id="ARBA00022989"/>
    </source>
</evidence>
<evidence type="ECO:0000256" key="7">
    <source>
        <dbReference type="ARBA" id="ARBA00022553"/>
    </source>
</evidence>
<evidence type="ECO:0000256" key="4">
    <source>
        <dbReference type="ARBA" id="ARBA00016608"/>
    </source>
</evidence>
<evidence type="ECO:0000256" key="11">
    <source>
        <dbReference type="ARBA" id="ARBA00022949"/>
    </source>
</evidence>
<dbReference type="InterPro" id="IPR003598">
    <property type="entry name" value="Ig_sub2"/>
</dbReference>
<evidence type="ECO:0000256" key="10">
    <source>
        <dbReference type="ARBA" id="ARBA00022737"/>
    </source>
</evidence>
<keyword evidence="23" id="KW-1185">Reference proteome</keyword>
<feature type="domain" description="Ig-like" evidence="21">
    <location>
        <begin position="21"/>
        <end position="121"/>
    </location>
</feature>
<evidence type="ECO:0000256" key="17">
    <source>
        <dbReference type="ARBA" id="ARBA00030590"/>
    </source>
</evidence>
<keyword evidence="13 19" id="KW-0472">Membrane</keyword>